<name>D8LT76_ECTSI</name>
<comment type="subcellular location">
    <subcellularLocation>
        <location evidence="1">Cytoplasm</location>
        <location evidence="1">Cytoskeleton</location>
    </subcellularLocation>
</comment>
<protein>
    <recommendedName>
        <fullName evidence="6">Profilin</fullName>
    </recommendedName>
</protein>
<dbReference type="Pfam" id="PF00235">
    <property type="entry name" value="Profilin"/>
    <property type="match status" value="1"/>
</dbReference>
<evidence type="ECO:0000313" key="7">
    <source>
        <dbReference type="EMBL" id="CBN77947.1"/>
    </source>
</evidence>
<dbReference type="Gene3D" id="3.30.450.30">
    <property type="entry name" value="Dynein light chain 2a, cytoplasmic"/>
    <property type="match status" value="1"/>
</dbReference>
<keyword evidence="5" id="KW-0206">Cytoskeleton</keyword>
<dbReference type="InterPro" id="IPR036140">
    <property type="entry name" value="PFN_sf"/>
</dbReference>
<proteinExistence type="inferred from homology"/>
<dbReference type="GO" id="GO:0003785">
    <property type="term" value="F:actin monomer binding"/>
    <property type="evidence" value="ECO:0007669"/>
    <property type="project" value="TreeGrafter"/>
</dbReference>
<dbReference type="EMBL" id="FN649751">
    <property type="protein sequence ID" value="CBN77947.1"/>
    <property type="molecule type" value="Genomic_DNA"/>
</dbReference>
<sequence>MSGWNAYVDTQLVATGAVCQAGIFGKADMQCYANAGDFQLRGYNTAVTGDDGVERDTAINEAADMLGFVTSGTKAATGWRMNGTKYVVLRELEGPVLYLKRTKGSACFACTNTLVIVGVFDDEACKEHHPSSTAGALACNKAVEDLAEYLRSAGY</sequence>
<dbReference type="PANTHER" id="PTHR11604">
    <property type="entry name" value="PROFILIN"/>
    <property type="match status" value="1"/>
</dbReference>
<evidence type="ECO:0000256" key="2">
    <source>
        <dbReference type="ARBA" id="ARBA00010058"/>
    </source>
</evidence>
<dbReference type="InterPro" id="IPR005455">
    <property type="entry name" value="PFN_euk"/>
</dbReference>
<evidence type="ECO:0000256" key="1">
    <source>
        <dbReference type="ARBA" id="ARBA00004245"/>
    </source>
</evidence>
<evidence type="ECO:0000256" key="5">
    <source>
        <dbReference type="ARBA" id="ARBA00023212"/>
    </source>
</evidence>
<dbReference type="InParanoid" id="D8LT76"/>
<evidence type="ECO:0000256" key="3">
    <source>
        <dbReference type="ARBA" id="ARBA00022490"/>
    </source>
</evidence>
<dbReference type="EMBL" id="FN649047">
    <property type="protein sequence ID" value="CBN77947.1"/>
    <property type="molecule type" value="Genomic_DNA"/>
</dbReference>
<dbReference type="AlphaFoldDB" id="D8LT76"/>
<dbReference type="eggNOG" id="ENOG502SGA6">
    <property type="taxonomic scope" value="Eukaryota"/>
</dbReference>
<dbReference type="InterPro" id="IPR027310">
    <property type="entry name" value="Profilin_CS"/>
</dbReference>
<dbReference type="OMA" id="DDEACKE"/>
<dbReference type="STRING" id="2880.D8LT76"/>
<organism evidence="7 8">
    <name type="scientific">Ectocarpus siliculosus</name>
    <name type="common">Brown alga</name>
    <name type="synonym">Conferva siliculosa</name>
    <dbReference type="NCBI Taxonomy" id="2880"/>
    <lineage>
        <taxon>Eukaryota</taxon>
        <taxon>Sar</taxon>
        <taxon>Stramenopiles</taxon>
        <taxon>Ochrophyta</taxon>
        <taxon>PX clade</taxon>
        <taxon>Phaeophyceae</taxon>
        <taxon>Ectocarpales</taxon>
        <taxon>Ectocarpaceae</taxon>
        <taxon>Ectocarpus</taxon>
    </lineage>
</organism>
<keyword evidence="3" id="KW-0963">Cytoplasm</keyword>
<keyword evidence="8" id="KW-1185">Reference proteome</keyword>
<dbReference type="GO" id="GO:0005938">
    <property type="term" value="C:cell cortex"/>
    <property type="evidence" value="ECO:0007669"/>
    <property type="project" value="TreeGrafter"/>
</dbReference>
<gene>
    <name evidence="7" type="primary">PFN1</name>
    <name evidence="7" type="ORF">Esi_0081_0026</name>
</gene>
<dbReference type="PROSITE" id="PS00414">
    <property type="entry name" value="PROFILIN"/>
    <property type="match status" value="1"/>
</dbReference>
<dbReference type="SMART" id="SM00392">
    <property type="entry name" value="PROF"/>
    <property type="match status" value="1"/>
</dbReference>
<evidence type="ECO:0000256" key="6">
    <source>
        <dbReference type="RuleBase" id="RU003909"/>
    </source>
</evidence>
<dbReference type="GO" id="GO:0005856">
    <property type="term" value="C:cytoskeleton"/>
    <property type="evidence" value="ECO:0007669"/>
    <property type="project" value="UniProtKB-SubCell"/>
</dbReference>
<dbReference type="SUPFAM" id="SSF55770">
    <property type="entry name" value="Profilin (actin-binding protein)"/>
    <property type="match status" value="1"/>
</dbReference>
<dbReference type="PANTHER" id="PTHR11604:SF0">
    <property type="entry name" value="PROFILIN"/>
    <property type="match status" value="1"/>
</dbReference>
<comment type="similarity">
    <text evidence="2 6">Belongs to the profilin family.</text>
</comment>
<dbReference type="OrthoDB" id="184514at2759"/>
<keyword evidence="4 6" id="KW-0009">Actin-binding</keyword>
<dbReference type="InterPro" id="IPR048278">
    <property type="entry name" value="PFN"/>
</dbReference>
<reference evidence="7 8" key="1">
    <citation type="journal article" date="2010" name="Nature">
        <title>The Ectocarpus genome and the independent evolution of multicellularity in brown algae.</title>
        <authorList>
            <person name="Cock J.M."/>
            <person name="Sterck L."/>
            <person name="Rouze P."/>
            <person name="Scornet D."/>
            <person name="Allen A.E."/>
            <person name="Amoutzias G."/>
            <person name="Anthouard V."/>
            <person name="Artiguenave F."/>
            <person name="Aury J.M."/>
            <person name="Badger J.H."/>
            <person name="Beszteri B."/>
            <person name="Billiau K."/>
            <person name="Bonnet E."/>
            <person name="Bothwell J.H."/>
            <person name="Bowler C."/>
            <person name="Boyen C."/>
            <person name="Brownlee C."/>
            <person name="Carrano C.J."/>
            <person name="Charrier B."/>
            <person name="Cho G.Y."/>
            <person name="Coelho S.M."/>
            <person name="Collen J."/>
            <person name="Corre E."/>
            <person name="Da Silva C."/>
            <person name="Delage L."/>
            <person name="Delaroque N."/>
            <person name="Dittami S.M."/>
            <person name="Doulbeau S."/>
            <person name="Elias M."/>
            <person name="Farnham G."/>
            <person name="Gachon C.M."/>
            <person name="Gschloessl B."/>
            <person name="Heesch S."/>
            <person name="Jabbari K."/>
            <person name="Jubin C."/>
            <person name="Kawai H."/>
            <person name="Kimura K."/>
            <person name="Kloareg B."/>
            <person name="Kupper F.C."/>
            <person name="Lang D."/>
            <person name="Le Bail A."/>
            <person name="Leblanc C."/>
            <person name="Lerouge P."/>
            <person name="Lohr M."/>
            <person name="Lopez P.J."/>
            <person name="Martens C."/>
            <person name="Maumus F."/>
            <person name="Michel G."/>
            <person name="Miranda-Saavedra D."/>
            <person name="Morales J."/>
            <person name="Moreau H."/>
            <person name="Motomura T."/>
            <person name="Nagasato C."/>
            <person name="Napoli C.A."/>
            <person name="Nelson D.R."/>
            <person name="Nyvall-Collen P."/>
            <person name="Peters A.F."/>
            <person name="Pommier C."/>
            <person name="Potin P."/>
            <person name="Poulain J."/>
            <person name="Quesneville H."/>
            <person name="Read B."/>
            <person name="Rensing S.A."/>
            <person name="Ritter A."/>
            <person name="Rousvoal S."/>
            <person name="Samanta M."/>
            <person name="Samson G."/>
            <person name="Schroeder D.C."/>
            <person name="Segurens B."/>
            <person name="Strittmatter M."/>
            <person name="Tonon T."/>
            <person name="Tregear J.W."/>
            <person name="Valentin K."/>
            <person name="von Dassow P."/>
            <person name="Yamagishi T."/>
            <person name="Van de Peer Y."/>
            <person name="Wincker P."/>
        </authorList>
    </citation>
    <scope>NUCLEOTIDE SEQUENCE [LARGE SCALE GENOMIC DNA]</scope>
    <source>
        <strain evidence="8">Ec32 / CCAP1310/4</strain>
    </source>
</reference>
<evidence type="ECO:0000256" key="4">
    <source>
        <dbReference type="ARBA" id="ARBA00023203"/>
    </source>
</evidence>
<accession>D8LT76</accession>
<evidence type="ECO:0000313" key="8">
    <source>
        <dbReference type="Proteomes" id="UP000002630"/>
    </source>
</evidence>
<dbReference type="Proteomes" id="UP000002630">
    <property type="component" value="Linkage Group LG26"/>
</dbReference>